<sequence length="178" mass="18320">MNKMLFNIAVTALLGLGAAHAQTTPPAQPTAPAAPAAPATNRPATIVELINTDARLTTLKRAIEAAGLTQTLTGEGPYTLFAPTNDAFAKIPQADLDALLNDPERLTALLQYHMVSGNVAAAQLETMTSLPAMGGGSLTLSREGTAQRIGTAGVVVADIPTNNGTVHLIDTVLMPPSM</sequence>
<proteinExistence type="predicted"/>
<dbReference type="PANTHER" id="PTHR10900:SF77">
    <property type="entry name" value="FI19380P1"/>
    <property type="match status" value="1"/>
</dbReference>
<evidence type="ECO:0000313" key="3">
    <source>
        <dbReference type="EMBL" id="MBB6099969.1"/>
    </source>
</evidence>
<dbReference type="Gene3D" id="2.30.180.10">
    <property type="entry name" value="FAS1 domain"/>
    <property type="match status" value="1"/>
</dbReference>
<evidence type="ECO:0000313" key="4">
    <source>
        <dbReference type="Proteomes" id="UP000569951"/>
    </source>
</evidence>
<dbReference type="GO" id="GO:0005615">
    <property type="term" value="C:extracellular space"/>
    <property type="evidence" value="ECO:0007669"/>
    <property type="project" value="TreeGrafter"/>
</dbReference>
<dbReference type="SUPFAM" id="SSF82153">
    <property type="entry name" value="FAS1 domain"/>
    <property type="match status" value="1"/>
</dbReference>
<accession>A0A841I6V9</accession>
<dbReference type="SMART" id="SM00554">
    <property type="entry name" value="FAS1"/>
    <property type="match status" value="1"/>
</dbReference>
<keyword evidence="1" id="KW-0732">Signal</keyword>
<dbReference type="RefSeq" id="WP_183988707.1">
    <property type="nucleotide sequence ID" value="NZ_JACHHG010000018.1"/>
</dbReference>
<name>A0A841I6V9_9DEIO</name>
<gene>
    <name evidence="3" type="ORF">HNR42_003430</name>
</gene>
<reference evidence="3 4" key="1">
    <citation type="submission" date="2020-08" db="EMBL/GenBank/DDBJ databases">
        <title>Genomic Encyclopedia of Type Strains, Phase IV (KMG-IV): sequencing the most valuable type-strain genomes for metagenomic binning, comparative biology and taxonomic classification.</title>
        <authorList>
            <person name="Goeker M."/>
        </authorList>
    </citation>
    <scope>NUCLEOTIDE SEQUENCE [LARGE SCALE GENOMIC DNA]</scope>
    <source>
        <strain evidence="3 4">DSM 21458</strain>
    </source>
</reference>
<dbReference type="InterPro" id="IPR050904">
    <property type="entry name" value="Adhesion/Biosynth-related"/>
</dbReference>
<protein>
    <submittedName>
        <fullName evidence="3">Putative surface protein with fasciclin (FAS1) repeats</fullName>
    </submittedName>
</protein>
<dbReference type="FunFam" id="2.30.180.10:FF:000032">
    <property type="entry name" value="Fasciclin domain-containing protein, putative"/>
    <property type="match status" value="1"/>
</dbReference>
<dbReference type="EMBL" id="JACHHG010000018">
    <property type="protein sequence ID" value="MBB6099969.1"/>
    <property type="molecule type" value="Genomic_DNA"/>
</dbReference>
<feature type="domain" description="FAS1" evidence="2">
    <location>
        <begin position="43"/>
        <end position="173"/>
    </location>
</feature>
<comment type="caution">
    <text evidence="3">The sequence shown here is derived from an EMBL/GenBank/DDBJ whole genome shotgun (WGS) entry which is preliminary data.</text>
</comment>
<evidence type="ECO:0000259" key="2">
    <source>
        <dbReference type="PROSITE" id="PS50213"/>
    </source>
</evidence>
<dbReference type="AlphaFoldDB" id="A0A841I6V9"/>
<dbReference type="PROSITE" id="PS50213">
    <property type="entry name" value="FAS1"/>
    <property type="match status" value="1"/>
</dbReference>
<keyword evidence="4" id="KW-1185">Reference proteome</keyword>
<dbReference type="InterPro" id="IPR000782">
    <property type="entry name" value="FAS1_domain"/>
</dbReference>
<feature type="chain" id="PRO_5032578898" evidence="1">
    <location>
        <begin position="22"/>
        <end position="178"/>
    </location>
</feature>
<dbReference type="Proteomes" id="UP000569951">
    <property type="component" value="Unassembled WGS sequence"/>
</dbReference>
<organism evidence="3 4">
    <name type="scientific">Deinobacterium chartae</name>
    <dbReference type="NCBI Taxonomy" id="521158"/>
    <lineage>
        <taxon>Bacteria</taxon>
        <taxon>Thermotogati</taxon>
        <taxon>Deinococcota</taxon>
        <taxon>Deinococci</taxon>
        <taxon>Deinococcales</taxon>
        <taxon>Deinococcaceae</taxon>
        <taxon>Deinobacterium</taxon>
    </lineage>
</organism>
<dbReference type="InterPro" id="IPR036378">
    <property type="entry name" value="FAS1_dom_sf"/>
</dbReference>
<evidence type="ECO:0000256" key="1">
    <source>
        <dbReference type="SAM" id="SignalP"/>
    </source>
</evidence>
<dbReference type="Pfam" id="PF02469">
    <property type="entry name" value="Fasciclin"/>
    <property type="match status" value="1"/>
</dbReference>
<feature type="signal peptide" evidence="1">
    <location>
        <begin position="1"/>
        <end position="21"/>
    </location>
</feature>
<dbReference type="PANTHER" id="PTHR10900">
    <property type="entry name" value="PERIOSTIN-RELATED"/>
    <property type="match status" value="1"/>
</dbReference>